<dbReference type="EMBL" id="CCFA01004038">
    <property type="protein sequence ID" value="CDW99059.1"/>
    <property type="molecule type" value="Genomic_DNA"/>
</dbReference>
<keyword evidence="2" id="KW-1185">Reference proteome</keyword>
<evidence type="ECO:0000313" key="2">
    <source>
        <dbReference type="Proteomes" id="UP000242770"/>
    </source>
</evidence>
<dbReference type="Proteomes" id="UP000242770">
    <property type="component" value="Unassembled WGS sequence"/>
</dbReference>
<protein>
    <submittedName>
        <fullName evidence="1">Uncharacterized protein</fullName>
    </submittedName>
</protein>
<name>A0A0F7SC10_9BASI</name>
<evidence type="ECO:0000313" key="1">
    <source>
        <dbReference type="EMBL" id="CDW99059.1"/>
    </source>
</evidence>
<proteinExistence type="predicted"/>
<dbReference type="AlphaFoldDB" id="A0A0F7SC10"/>
<gene>
    <name evidence="1" type="primary">SSCI68110.1</name>
</gene>
<reference evidence="2" key="1">
    <citation type="submission" date="2014-06" db="EMBL/GenBank/DDBJ databases">
        <authorList>
            <person name="Berkman P.J."/>
        </authorList>
    </citation>
    <scope>NUCLEOTIDE SEQUENCE [LARGE SCALE GENOMIC DNA]</scope>
</reference>
<organism evidence="1 2">
    <name type="scientific">Sporisorium scitamineum</name>
    <dbReference type="NCBI Taxonomy" id="49012"/>
    <lineage>
        <taxon>Eukaryota</taxon>
        <taxon>Fungi</taxon>
        <taxon>Dikarya</taxon>
        <taxon>Basidiomycota</taxon>
        <taxon>Ustilaginomycotina</taxon>
        <taxon>Ustilaginomycetes</taxon>
        <taxon>Ustilaginales</taxon>
        <taxon>Ustilaginaceae</taxon>
        <taxon>Sporisorium</taxon>
    </lineage>
</organism>
<sequence>MDITESQLSPAVKFDPLKYVSQVYEKVNALSSVKQLLFEVGLCEISSSSPR</sequence>
<accession>A0A0F7SC10</accession>